<evidence type="ECO:0000313" key="1">
    <source>
        <dbReference type="EMBL" id="GFM34636.1"/>
    </source>
</evidence>
<proteinExistence type="predicted"/>
<dbReference type="RefSeq" id="WP_243452210.1">
    <property type="nucleotide sequence ID" value="NZ_BLVO01000016.1"/>
</dbReference>
<accession>A0A7J0BLT6</accession>
<reference evidence="1 2" key="1">
    <citation type="submission" date="2020-05" db="EMBL/GenBank/DDBJ databases">
        <title>Draft genome sequence of Desulfovibrio sp. strain HN2T.</title>
        <authorList>
            <person name="Ueno A."/>
            <person name="Tamazawa S."/>
            <person name="Tamamura S."/>
            <person name="Murakami T."/>
            <person name="Kiyama T."/>
            <person name="Inomata H."/>
            <person name="Amano Y."/>
            <person name="Miyakawa K."/>
            <person name="Tamaki H."/>
            <person name="Naganuma T."/>
            <person name="Kaneko K."/>
        </authorList>
    </citation>
    <scope>NUCLEOTIDE SEQUENCE [LARGE SCALE GENOMIC DNA]</scope>
    <source>
        <strain evidence="1 2">HN2</strain>
    </source>
</reference>
<dbReference type="EMBL" id="BLVO01000016">
    <property type="protein sequence ID" value="GFM34636.1"/>
    <property type="molecule type" value="Genomic_DNA"/>
</dbReference>
<protein>
    <recommendedName>
        <fullName evidence="3">DUF169 domain-containing protein</fullName>
    </recommendedName>
</protein>
<organism evidence="1 2">
    <name type="scientific">Desulfovibrio subterraneus</name>
    <dbReference type="NCBI Taxonomy" id="2718620"/>
    <lineage>
        <taxon>Bacteria</taxon>
        <taxon>Pseudomonadati</taxon>
        <taxon>Thermodesulfobacteriota</taxon>
        <taxon>Desulfovibrionia</taxon>
        <taxon>Desulfovibrionales</taxon>
        <taxon>Desulfovibrionaceae</taxon>
        <taxon>Desulfovibrio</taxon>
    </lineage>
</organism>
<dbReference type="AlphaFoldDB" id="A0A7J0BLT6"/>
<name>A0A7J0BLT6_9BACT</name>
<comment type="caution">
    <text evidence="1">The sequence shown here is derived from an EMBL/GenBank/DDBJ whole genome shotgun (WGS) entry which is preliminary data.</text>
</comment>
<evidence type="ECO:0008006" key="3">
    <source>
        <dbReference type="Google" id="ProtNLM"/>
    </source>
</evidence>
<sequence>MEFEGANETDMATGMAKVMAALPRFLERLGMAEMPMGLFYTDKEPEEGFSPQPLERPTPEREQRGEVNWLAVFGGFSCIIGTIWRARKKNTTAWFSADQYGCPGGSFFLGFHGPQTETIIHYVSTGIPNFSEGERYCESPDALRRIFAITDPRPAPKPYCVIKPLDQFTEDEQPELVLCFARPEPLCGLHQLATFVTGDPEVVASPWSAACGGAVTWPLRYKEKGQLRAVLGGWDPSARKFLKTDELFFSIPAALFRTMVLRAPESFLMTHTWDTVLKKARRSAKTWGEES</sequence>
<dbReference type="Proteomes" id="UP000503840">
    <property type="component" value="Unassembled WGS sequence"/>
</dbReference>
<dbReference type="InterPro" id="IPR003748">
    <property type="entry name" value="DUF169"/>
</dbReference>
<evidence type="ECO:0000313" key="2">
    <source>
        <dbReference type="Proteomes" id="UP000503840"/>
    </source>
</evidence>
<dbReference type="Pfam" id="PF02596">
    <property type="entry name" value="DUF169"/>
    <property type="match status" value="1"/>
</dbReference>
<keyword evidence="2" id="KW-1185">Reference proteome</keyword>
<gene>
    <name evidence="1" type="ORF">DSM101010T_30010</name>
</gene>